<dbReference type="InterPro" id="IPR016185">
    <property type="entry name" value="PreATP-grasp_dom_sf"/>
</dbReference>
<dbReference type="PROSITE" id="PS50979">
    <property type="entry name" value="BC"/>
    <property type="match status" value="1"/>
</dbReference>
<feature type="domain" description="Biotin carboxylation" evidence="13">
    <location>
        <begin position="17"/>
        <end position="461"/>
    </location>
</feature>
<keyword evidence="6 11" id="KW-0547">Nucleotide-binding</keyword>
<dbReference type="NCBIfam" id="NF005525">
    <property type="entry name" value="PRK07178.1"/>
    <property type="match status" value="1"/>
</dbReference>
<dbReference type="InterPro" id="IPR005481">
    <property type="entry name" value="BC-like_N"/>
</dbReference>
<dbReference type="PANTHER" id="PTHR48095">
    <property type="entry name" value="PYRUVATE CARBOXYLASE SUBUNIT A"/>
    <property type="match status" value="1"/>
</dbReference>
<dbReference type="InterPro" id="IPR005479">
    <property type="entry name" value="CPAse_ATP-bd"/>
</dbReference>
<evidence type="ECO:0000256" key="6">
    <source>
        <dbReference type="ARBA" id="ARBA00022741"/>
    </source>
</evidence>
<evidence type="ECO:0000313" key="15">
    <source>
        <dbReference type="Proteomes" id="UP000011960"/>
    </source>
</evidence>
<evidence type="ECO:0000259" key="13">
    <source>
        <dbReference type="PROSITE" id="PS50979"/>
    </source>
</evidence>
<comment type="pathway">
    <text evidence="2">Lipid metabolism; malonyl-CoA biosynthesis; malonyl-CoA from acetyl-CoA: step 1/1.</text>
</comment>
<keyword evidence="15" id="KW-1185">Reference proteome</keyword>
<dbReference type="PROSITE" id="PS00867">
    <property type="entry name" value="CPSASE_2"/>
    <property type="match status" value="1"/>
</dbReference>
<dbReference type="Proteomes" id="UP000011960">
    <property type="component" value="Unassembled WGS sequence"/>
</dbReference>
<dbReference type="SUPFAM" id="SSF52440">
    <property type="entry name" value="PreATP-grasp domain"/>
    <property type="match status" value="1"/>
</dbReference>
<dbReference type="InterPro" id="IPR011054">
    <property type="entry name" value="Rudment_hybrid_motif"/>
</dbReference>
<dbReference type="GO" id="GO:0004075">
    <property type="term" value="F:biotin carboxylase activity"/>
    <property type="evidence" value="ECO:0007669"/>
    <property type="project" value="UniProtKB-EC"/>
</dbReference>
<dbReference type="GO" id="GO:0046872">
    <property type="term" value="F:metal ion binding"/>
    <property type="evidence" value="ECO:0007669"/>
    <property type="project" value="InterPro"/>
</dbReference>
<comment type="caution">
    <text evidence="14">The sequence shown here is derived from an EMBL/GenBank/DDBJ whole genome shotgun (WGS) entry which is preliminary data.</text>
</comment>
<evidence type="ECO:0000256" key="10">
    <source>
        <dbReference type="ARBA" id="ARBA00048600"/>
    </source>
</evidence>
<keyword evidence="5 14" id="KW-0436">Ligase</keyword>
<accession>M7CMU1</accession>
<reference evidence="14 15" key="1">
    <citation type="journal article" date="2013" name="Genome Announc.">
        <title>Genome Sequence of Hydrothermal Arsenic-Respiring Bacterium Marinobacter santoriniensis NKSG1T.</title>
        <authorList>
            <person name="Handley K.M."/>
            <person name="Upton M."/>
            <person name="Beatson S.A."/>
            <person name="Hery M."/>
            <person name="Lloyd J.R."/>
        </authorList>
    </citation>
    <scope>NUCLEOTIDE SEQUENCE [LARGE SCALE GENOMIC DNA]</scope>
    <source>
        <strain evidence="14 15">NKSG1</strain>
    </source>
</reference>
<sequence length="488" mass="53764">MLVFQNPSQDREVTFMAIRKLLIANRGEIAVRIARACSELGVRSVAIYSEADEYSLHVKKADESYQISKDPLSGYLNPHHIVNLAVETGCDALHPGYGFLSENAELAAICKDRGITFVGPSSEAIASMGDKTQARQTALAAGVPVTPGSEGNLEDVEDAVAQAADIGYPVMLKATSGGGGRGIRRCDNEKELRQNYERVISEATKAFGSAEVFLEKCIIEPRHIEVQILADSHGNVVHLYERDCSIQRRNQKLIELAPSPQLEESQREYIGDLAKRVAKQCGYVNAGTVEFLLDHDGSFYFMEMNTRVQVEHTITEEITGVDIIKAQIRIAAGEPLGLKQEDISYRGFAAQFRINAEDPKNGFLPSFGRISRYYSAGGPGVRTDANMYTGYEIPPYYDSMCAKLIVWAMDWPELIARSRRALGDMGIYGVQTTIPYYKQILEHPDFQGADFNTGFVERNPQLLEYSSKTRPESIATAIAAAIAAQAGL</sequence>
<dbReference type="Pfam" id="PF00289">
    <property type="entry name" value="Biotin_carb_N"/>
    <property type="match status" value="1"/>
</dbReference>
<dbReference type="InterPro" id="IPR051602">
    <property type="entry name" value="ACC_Biotin_Carboxylase"/>
</dbReference>
<dbReference type="SMART" id="SM00878">
    <property type="entry name" value="Biotin_carb_C"/>
    <property type="match status" value="1"/>
</dbReference>
<dbReference type="NCBIfam" id="NF006367">
    <property type="entry name" value="PRK08591.1"/>
    <property type="match status" value="1"/>
</dbReference>
<dbReference type="SUPFAM" id="SSF51246">
    <property type="entry name" value="Rudiment single hybrid motif"/>
    <property type="match status" value="1"/>
</dbReference>
<comment type="catalytic activity">
    <reaction evidence="10">
        <text>N(6)-biotinyl-L-lysyl-[protein] + hydrogencarbonate + ATP = N(6)-carboxybiotinyl-L-lysyl-[protein] + ADP + phosphate + H(+)</text>
        <dbReference type="Rhea" id="RHEA:13501"/>
        <dbReference type="Rhea" id="RHEA-COMP:10505"/>
        <dbReference type="Rhea" id="RHEA-COMP:10506"/>
        <dbReference type="ChEBI" id="CHEBI:15378"/>
        <dbReference type="ChEBI" id="CHEBI:17544"/>
        <dbReference type="ChEBI" id="CHEBI:30616"/>
        <dbReference type="ChEBI" id="CHEBI:43474"/>
        <dbReference type="ChEBI" id="CHEBI:83144"/>
        <dbReference type="ChEBI" id="CHEBI:83145"/>
        <dbReference type="ChEBI" id="CHEBI:456216"/>
        <dbReference type="EC" id="6.3.4.14"/>
    </reaction>
</comment>
<dbReference type="EMBL" id="APAT01000023">
    <property type="protein sequence ID" value="EMP54484.1"/>
    <property type="molecule type" value="Genomic_DNA"/>
</dbReference>
<dbReference type="Pfam" id="PF02785">
    <property type="entry name" value="Biotin_carb_C"/>
    <property type="match status" value="1"/>
</dbReference>
<evidence type="ECO:0000256" key="8">
    <source>
        <dbReference type="ARBA" id="ARBA00023267"/>
    </source>
</evidence>
<gene>
    <name evidence="14" type="ORF">MSNKSG1_16041</name>
</gene>
<feature type="domain" description="ATP-grasp" evidence="12">
    <location>
        <begin position="135"/>
        <end position="332"/>
    </location>
</feature>
<dbReference type="FunFam" id="3.40.50.20:FF:000010">
    <property type="entry name" value="Propionyl-CoA carboxylase subunit alpha"/>
    <property type="match status" value="1"/>
</dbReference>
<keyword evidence="14" id="KW-0670">Pyruvate</keyword>
<evidence type="ECO:0000256" key="2">
    <source>
        <dbReference type="ARBA" id="ARBA00004956"/>
    </source>
</evidence>
<evidence type="ECO:0000256" key="9">
    <source>
        <dbReference type="ARBA" id="ARBA00033786"/>
    </source>
</evidence>
<dbReference type="InterPro" id="IPR011764">
    <property type="entry name" value="Biotin_carboxylation_dom"/>
</dbReference>
<evidence type="ECO:0000259" key="12">
    <source>
        <dbReference type="PROSITE" id="PS50975"/>
    </source>
</evidence>
<evidence type="ECO:0000256" key="7">
    <source>
        <dbReference type="ARBA" id="ARBA00022840"/>
    </source>
</evidence>
<dbReference type="AlphaFoldDB" id="M7CMU1"/>
<comment type="function">
    <text evidence="1">This protein is a component of the acetyl coenzyme A carboxylase complex; first, biotin carboxylase catalyzes the carboxylation of the carrier protein and then the transcarboxylase transfers the carboxyl group to form malonyl-CoA.</text>
</comment>
<dbReference type="SUPFAM" id="SSF56059">
    <property type="entry name" value="Glutathione synthetase ATP-binding domain-like"/>
    <property type="match status" value="1"/>
</dbReference>
<evidence type="ECO:0000256" key="3">
    <source>
        <dbReference type="ARBA" id="ARBA00011750"/>
    </source>
</evidence>
<organism evidence="14 15">
    <name type="scientific">Marinobacter santoriniensis NKSG1</name>
    <dbReference type="NCBI Taxonomy" id="1288826"/>
    <lineage>
        <taxon>Bacteria</taxon>
        <taxon>Pseudomonadati</taxon>
        <taxon>Pseudomonadota</taxon>
        <taxon>Gammaproteobacteria</taxon>
        <taxon>Pseudomonadales</taxon>
        <taxon>Marinobacteraceae</taxon>
        <taxon>Marinobacter</taxon>
    </lineage>
</organism>
<dbReference type="GO" id="GO:0005524">
    <property type="term" value="F:ATP binding"/>
    <property type="evidence" value="ECO:0007669"/>
    <property type="project" value="UniProtKB-UniRule"/>
</dbReference>
<dbReference type="eggNOG" id="COG0439">
    <property type="taxonomic scope" value="Bacteria"/>
</dbReference>
<evidence type="ECO:0000256" key="11">
    <source>
        <dbReference type="PROSITE-ProRule" id="PRU00409"/>
    </source>
</evidence>
<dbReference type="Gene3D" id="3.30.470.20">
    <property type="entry name" value="ATP-grasp fold, B domain"/>
    <property type="match status" value="1"/>
</dbReference>
<name>M7CMU1_9GAMM</name>
<dbReference type="PROSITE" id="PS50975">
    <property type="entry name" value="ATP_GRASP"/>
    <property type="match status" value="1"/>
</dbReference>
<comment type="subunit">
    <text evidence="3">Acetyl-CoA carboxylase is a heterohexamer of biotin carboxyl carrier protein, biotin carboxylase and the two subunits of carboxyl transferase in a 2:2 complex.</text>
</comment>
<dbReference type="Pfam" id="PF02786">
    <property type="entry name" value="CPSase_L_D2"/>
    <property type="match status" value="1"/>
</dbReference>
<keyword evidence="8" id="KW-0092">Biotin</keyword>
<dbReference type="STRING" id="1288826.MSNKSG1_16041"/>
<evidence type="ECO:0000256" key="5">
    <source>
        <dbReference type="ARBA" id="ARBA00022598"/>
    </source>
</evidence>
<dbReference type="PANTHER" id="PTHR48095:SF1">
    <property type="entry name" value="BIOTIN CARBOXYLASE"/>
    <property type="match status" value="1"/>
</dbReference>
<dbReference type="FunFam" id="3.30.1490.20:FF:000018">
    <property type="entry name" value="Biotin carboxylase"/>
    <property type="match status" value="1"/>
</dbReference>
<dbReference type="PROSITE" id="PS00866">
    <property type="entry name" value="CPSASE_1"/>
    <property type="match status" value="1"/>
</dbReference>
<keyword evidence="7 11" id="KW-0067">ATP-binding</keyword>
<evidence type="ECO:0000313" key="14">
    <source>
        <dbReference type="EMBL" id="EMP54484.1"/>
    </source>
</evidence>
<proteinExistence type="predicted"/>
<protein>
    <recommendedName>
        <fullName evidence="4">Biotin carboxylase</fullName>
    </recommendedName>
    <alternativeName>
        <fullName evidence="9">Acetyl-coenzyme A carboxylase biotin carboxylase subunit A</fullName>
    </alternativeName>
</protein>
<dbReference type="InterPro" id="IPR011761">
    <property type="entry name" value="ATP-grasp"/>
</dbReference>
<dbReference type="InterPro" id="IPR005482">
    <property type="entry name" value="Biotin_COase_C"/>
</dbReference>
<evidence type="ECO:0000256" key="4">
    <source>
        <dbReference type="ARBA" id="ARBA00017242"/>
    </source>
</evidence>
<evidence type="ECO:0000256" key="1">
    <source>
        <dbReference type="ARBA" id="ARBA00003761"/>
    </source>
</evidence>
<dbReference type="PATRIC" id="fig|1288826.3.peg.3187"/>